<accession>A0ABD1DS94</accession>
<dbReference type="EMBL" id="JBEHCU010002840">
    <property type="protein sequence ID" value="KAL1402540.1"/>
    <property type="molecule type" value="Genomic_DNA"/>
</dbReference>
<sequence>MLFDWRRFLEVVAFDMTRPVCRGNLLRLVLAVPELVLEENLRRRPPRQFRVTGSKTLLEADNLSSLTID</sequence>
<name>A0ABD1DS94_CULPP</name>
<dbReference type="Proteomes" id="UP001562425">
    <property type="component" value="Unassembled WGS sequence"/>
</dbReference>
<organism evidence="1 2">
    <name type="scientific">Culex pipiens pipiens</name>
    <name type="common">Northern house mosquito</name>
    <dbReference type="NCBI Taxonomy" id="38569"/>
    <lineage>
        <taxon>Eukaryota</taxon>
        <taxon>Metazoa</taxon>
        <taxon>Ecdysozoa</taxon>
        <taxon>Arthropoda</taxon>
        <taxon>Hexapoda</taxon>
        <taxon>Insecta</taxon>
        <taxon>Pterygota</taxon>
        <taxon>Neoptera</taxon>
        <taxon>Endopterygota</taxon>
        <taxon>Diptera</taxon>
        <taxon>Nematocera</taxon>
        <taxon>Culicoidea</taxon>
        <taxon>Culicidae</taxon>
        <taxon>Culicinae</taxon>
        <taxon>Culicini</taxon>
        <taxon>Culex</taxon>
        <taxon>Culex</taxon>
    </lineage>
</organism>
<gene>
    <name evidence="1" type="ORF">pipiens_006041</name>
</gene>
<keyword evidence="2" id="KW-1185">Reference proteome</keyword>
<proteinExistence type="predicted"/>
<evidence type="ECO:0000313" key="1">
    <source>
        <dbReference type="EMBL" id="KAL1402540.1"/>
    </source>
</evidence>
<dbReference type="AlphaFoldDB" id="A0ABD1DS94"/>
<comment type="caution">
    <text evidence="1">The sequence shown here is derived from an EMBL/GenBank/DDBJ whole genome shotgun (WGS) entry which is preliminary data.</text>
</comment>
<evidence type="ECO:0000313" key="2">
    <source>
        <dbReference type="Proteomes" id="UP001562425"/>
    </source>
</evidence>
<reference evidence="1 2" key="1">
    <citation type="submission" date="2024-05" db="EMBL/GenBank/DDBJ databases">
        <title>Culex pipiens pipiens assembly and annotation.</title>
        <authorList>
            <person name="Alout H."/>
            <person name="Durand T."/>
        </authorList>
    </citation>
    <scope>NUCLEOTIDE SEQUENCE [LARGE SCALE GENOMIC DNA]</scope>
    <source>
        <strain evidence="1">HA-2024</strain>
        <tissue evidence="1">Whole body</tissue>
    </source>
</reference>
<protein>
    <submittedName>
        <fullName evidence="1">Uncharacterized protein</fullName>
    </submittedName>
</protein>